<gene>
    <name evidence="2" type="ORF">H8K27_10645</name>
</gene>
<comment type="caution">
    <text evidence="2">The sequence shown here is derived from an EMBL/GenBank/DDBJ whole genome shotgun (WGS) entry which is preliminary data.</text>
</comment>
<evidence type="ECO:0000313" key="3">
    <source>
        <dbReference type="Proteomes" id="UP000613113"/>
    </source>
</evidence>
<dbReference type="PANTHER" id="PTHR37486">
    <property type="entry name" value="STRINGENT STARVATION PROTEIN B"/>
    <property type="match status" value="1"/>
</dbReference>
<proteinExistence type="predicted"/>
<dbReference type="GO" id="GO:0008233">
    <property type="term" value="F:peptidase activity"/>
    <property type="evidence" value="ECO:0007669"/>
    <property type="project" value="UniProtKB-KW"/>
</dbReference>
<feature type="compositionally biased region" description="Polar residues" evidence="1">
    <location>
        <begin position="128"/>
        <end position="138"/>
    </location>
</feature>
<feature type="region of interest" description="Disordered" evidence="1">
    <location>
        <begin position="127"/>
        <end position="160"/>
    </location>
</feature>
<evidence type="ECO:0000313" key="2">
    <source>
        <dbReference type="EMBL" id="MBC3885586.1"/>
    </source>
</evidence>
<keyword evidence="2" id="KW-0378">Hydrolase</keyword>
<dbReference type="NCBIfam" id="NF008769">
    <property type="entry name" value="PRK11798.2-5"/>
    <property type="match status" value="1"/>
</dbReference>
<dbReference type="Pfam" id="PF04386">
    <property type="entry name" value="SspB"/>
    <property type="match status" value="1"/>
</dbReference>
<protein>
    <submittedName>
        <fullName evidence="2">ClpXP protease specificity-enhancing factor</fullName>
    </submittedName>
</protein>
<accession>A0ABR6YNY8</accession>
<keyword evidence="2" id="KW-0645">Protease</keyword>
<keyword evidence="3" id="KW-1185">Reference proteome</keyword>
<dbReference type="EMBL" id="JACOGC010000004">
    <property type="protein sequence ID" value="MBC3885586.1"/>
    <property type="molecule type" value="Genomic_DNA"/>
</dbReference>
<dbReference type="SUPFAM" id="SSF101738">
    <property type="entry name" value="SspB-like"/>
    <property type="match status" value="1"/>
</dbReference>
<name>A0ABR6YNY8_9BURK</name>
<dbReference type="Gene3D" id="2.30.30.220">
    <property type="entry name" value="SspB-like"/>
    <property type="match status" value="1"/>
</dbReference>
<dbReference type="PANTHER" id="PTHR37486:SF1">
    <property type="entry name" value="STRINGENT STARVATION PROTEIN B"/>
    <property type="match status" value="1"/>
</dbReference>
<dbReference type="InterPro" id="IPR007481">
    <property type="entry name" value="SspB"/>
</dbReference>
<dbReference type="GO" id="GO:0006508">
    <property type="term" value="P:proteolysis"/>
    <property type="evidence" value="ECO:0007669"/>
    <property type="project" value="UniProtKB-KW"/>
</dbReference>
<dbReference type="Proteomes" id="UP000613113">
    <property type="component" value="Unassembled WGS sequence"/>
</dbReference>
<organism evidence="2 3">
    <name type="scientific">Undibacterium griseum</name>
    <dbReference type="NCBI Taxonomy" id="2762295"/>
    <lineage>
        <taxon>Bacteria</taxon>
        <taxon>Pseudomonadati</taxon>
        <taxon>Pseudomonadota</taxon>
        <taxon>Betaproteobacteria</taxon>
        <taxon>Burkholderiales</taxon>
        <taxon>Oxalobacteraceae</taxon>
        <taxon>Undibacterium</taxon>
    </lineage>
</organism>
<feature type="compositionally biased region" description="Basic and acidic residues" evidence="1">
    <location>
        <begin position="142"/>
        <end position="160"/>
    </location>
</feature>
<dbReference type="PIRSF" id="PIRSF005276">
    <property type="entry name" value="SspB"/>
    <property type="match status" value="1"/>
</dbReference>
<dbReference type="InterPro" id="IPR036760">
    <property type="entry name" value="SspB-like_sf"/>
</dbReference>
<sequence length="160" mass="17284">MEATSTKPYFMRAIYEWCTDNGYTPYMAVKAAGAAQVPMEFVRNGEIVLNISFGATSGLKMDNDAVTFKARFGGVSRDIYVPVANVIAIYASENGQGMAFEVDLSQTLPEPPEAVQDTSAKKIGLAAVSTQPEVNESPSAAVDHKKTEKKSEKPSLKIIK</sequence>
<evidence type="ECO:0000256" key="1">
    <source>
        <dbReference type="SAM" id="MobiDB-lite"/>
    </source>
</evidence>
<reference evidence="2 3" key="1">
    <citation type="submission" date="2020-08" db="EMBL/GenBank/DDBJ databases">
        <title>Novel species isolated from subtropical streams in China.</title>
        <authorList>
            <person name="Lu H."/>
        </authorList>
    </citation>
    <scope>NUCLEOTIDE SEQUENCE [LARGE SCALE GENOMIC DNA]</scope>
    <source>
        <strain evidence="2 3">FT31W</strain>
    </source>
</reference>
<dbReference type="RefSeq" id="WP_186863170.1">
    <property type="nucleotide sequence ID" value="NZ_JACOGC010000004.1"/>
</dbReference>